<feature type="domain" description="AAA+ ATPase" evidence="2">
    <location>
        <begin position="95"/>
        <end position="254"/>
    </location>
</feature>
<evidence type="ECO:0000256" key="1">
    <source>
        <dbReference type="SAM" id="MobiDB-lite"/>
    </source>
</evidence>
<dbReference type="EMBL" id="SMZT01000005">
    <property type="protein sequence ID" value="TDL41886.1"/>
    <property type="molecule type" value="Genomic_DNA"/>
</dbReference>
<sequence>MMTHSALPQIPKPIEDDQSLLKWESLSRLLGPDRDRFAMLSQAAYEALRAEERLAFDKARIRFMAGQMIITTGTIRELIALFTKVEMMNEGSLIGRRGVMLSAPASSGKSTACLALIQYYLSRYEKEYPGALQAGAVPVIYVSIPATRTIKGTLQRIARFLALPFKKSDTETELAAMLQEALPAVGTKVIVLDEVQMLNGAESTARPAVNNLKDLTNYFQGTIVYSGLNLTGSGLLFGDMGLQLRRRVFNVKISDFTGTLTAQKAEEWANIVGAFVRALPLYATRSEAVSTEAEWLHEYTGGNIGTLKAVFVDAAAQLILAEDPGNETLTPDLLKQSVRDYAAESGDVRVDGPAPLSGAHKRKKLVDAN</sequence>
<comment type="caution">
    <text evidence="3">The sequence shown here is derived from an EMBL/GenBank/DDBJ whole genome shotgun (WGS) entry which is preliminary data.</text>
</comment>
<evidence type="ECO:0000313" key="4">
    <source>
        <dbReference type="Proteomes" id="UP000295163"/>
    </source>
</evidence>
<name>A0A4R5YCN6_KOCRO</name>
<reference evidence="3 4" key="1">
    <citation type="submission" date="2019-03" db="EMBL/GenBank/DDBJ databases">
        <title>Genome Sequencing and Assembly of Various Microbes Isolated from Partially Reclaimed Soil and Acid Mine Drainage (AMD) Site.</title>
        <authorList>
            <person name="Steinbock B."/>
            <person name="Bechtold R."/>
            <person name="Sevigny J.L."/>
            <person name="Thomas D."/>
            <person name="Cuthill L.R."/>
            <person name="Aveiro Johannsen E.J."/>
            <person name="Thomas K."/>
            <person name="Ghosh A."/>
        </authorList>
    </citation>
    <scope>NUCLEOTIDE SEQUENCE [LARGE SCALE GENOMIC DNA]</scope>
    <source>
        <strain evidence="3 4">S-A3</strain>
    </source>
</reference>
<organism evidence="3 4">
    <name type="scientific">Kocuria rosea</name>
    <name type="common">Deinococcus erythromyxa</name>
    <name type="synonym">Micrococcus rubens</name>
    <dbReference type="NCBI Taxonomy" id="1275"/>
    <lineage>
        <taxon>Bacteria</taxon>
        <taxon>Bacillati</taxon>
        <taxon>Actinomycetota</taxon>
        <taxon>Actinomycetes</taxon>
        <taxon>Micrococcales</taxon>
        <taxon>Micrococcaceae</taxon>
        <taxon>Kocuria</taxon>
    </lineage>
</organism>
<dbReference type="SUPFAM" id="SSF52540">
    <property type="entry name" value="P-loop containing nucleoside triphosphate hydrolases"/>
    <property type="match status" value="1"/>
</dbReference>
<protein>
    <recommendedName>
        <fullName evidence="2">AAA+ ATPase domain-containing protein</fullName>
    </recommendedName>
</protein>
<dbReference type="Gene3D" id="3.40.50.300">
    <property type="entry name" value="P-loop containing nucleotide triphosphate hydrolases"/>
    <property type="match status" value="1"/>
</dbReference>
<dbReference type="InterPro" id="IPR027417">
    <property type="entry name" value="P-loop_NTPase"/>
</dbReference>
<accession>A0A4R5YCN6</accession>
<dbReference type="Proteomes" id="UP000295163">
    <property type="component" value="Unassembled WGS sequence"/>
</dbReference>
<dbReference type="SMART" id="SM00382">
    <property type="entry name" value="AAA"/>
    <property type="match status" value="1"/>
</dbReference>
<proteinExistence type="predicted"/>
<feature type="compositionally biased region" description="Basic residues" evidence="1">
    <location>
        <begin position="359"/>
        <end position="369"/>
    </location>
</feature>
<dbReference type="InterPro" id="IPR008868">
    <property type="entry name" value="TniB"/>
</dbReference>
<evidence type="ECO:0000313" key="3">
    <source>
        <dbReference type="EMBL" id="TDL41886.1"/>
    </source>
</evidence>
<feature type="region of interest" description="Disordered" evidence="1">
    <location>
        <begin position="347"/>
        <end position="369"/>
    </location>
</feature>
<gene>
    <name evidence="3" type="ORF">E2R59_12045</name>
</gene>
<dbReference type="InterPro" id="IPR003593">
    <property type="entry name" value="AAA+_ATPase"/>
</dbReference>
<dbReference type="Pfam" id="PF05621">
    <property type="entry name" value="TniB"/>
    <property type="match status" value="1"/>
</dbReference>
<evidence type="ECO:0000259" key="2">
    <source>
        <dbReference type="SMART" id="SM00382"/>
    </source>
</evidence>
<dbReference type="AlphaFoldDB" id="A0A4R5YCN6"/>